<dbReference type="Pfam" id="PF14622">
    <property type="entry name" value="Ribonucleas_3_3"/>
    <property type="match status" value="1"/>
</dbReference>
<feature type="region of interest" description="Disordered" evidence="1">
    <location>
        <begin position="143"/>
        <end position="164"/>
    </location>
</feature>
<dbReference type="SUPFAM" id="SSF69065">
    <property type="entry name" value="RNase III domain-like"/>
    <property type="match status" value="1"/>
</dbReference>
<dbReference type="PANTHER" id="PTHR28160">
    <property type="entry name" value="54S RIBOSOMAL PROTEIN L15, MITOCHONDRIAL"/>
    <property type="match status" value="1"/>
</dbReference>
<dbReference type="InterPro" id="IPR036389">
    <property type="entry name" value="RNase_III_sf"/>
</dbReference>
<dbReference type="Proteomes" id="UP000190744">
    <property type="component" value="Unassembled WGS sequence"/>
</dbReference>
<dbReference type="GO" id="GO:0032543">
    <property type="term" value="P:mitochondrial translation"/>
    <property type="evidence" value="ECO:0007669"/>
    <property type="project" value="InterPro"/>
</dbReference>
<reference evidence="4" key="1">
    <citation type="submission" date="2015-09" db="EMBL/GenBank/DDBJ databases">
        <authorList>
            <person name="Fill T.P."/>
            <person name="Baretta J.F."/>
            <person name="de Almeida L.G."/>
            <person name="Rocha M."/>
            <person name="de Souza D.H."/>
            <person name="Malavazi I."/>
            <person name="Cerdeira L.T."/>
            <person name="Hong H."/>
            <person name="Samborskyy M."/>
            <person name="de Vasconcelos A.T."/>
            <person name="Leadlay P."/>
            <person name="Rodrigues-Filho E."/>
        </authorList>
    </citation>
    <scope>NUCLEOTIDE SEQUENCE [LARGE SCALE GENOMIC DNA]</scope>
    <source>
        <strain evidence="4">LaBioMMi 136</strain>
    </source>
</reference>
<feature type="region of interest" description="Disordered" evidence="1">
    <location>
        <begin position="32"/>
        <end position="52"/>
    </location>
</feature>
<dbReference type="InterPro" id="IPR000999">
    <property type="entry name" value="RNase_III_dom"/>
</dbReference>
<evidence type="ECO:0000259" key="2">
    <source>
        <dbReference type="Pfam" id="PF14622"/>
    </source>
</evidence>
<feature type="domain" description="RNase III" evidence="2">
    <location>
        <begin position="98"/>
        <end position="267"/>
    </location>
</feature>
<proteinExistence type="predicted"/>
<gene>
    <name evidence="3" type="ORF">PEBR_10572</name>
</gene>
<name>A0A1S9RUL8_PENBI</name>
<protein>
    <submittedName>
        <fullName evidence="3">RNase III domain protein</fullName>
    </submittedName>
</protein>
<dbReference type="GO" id="GO:0003735">
    <property type="term" value="F:structural constituent of ribosome"/>
    <property type="evidence" value="ECO:0007669"/>
    <property type="project" value="InterPro"/>
</dbReference>
<dbReference type="CDD" id="cd00593">
    <property type="entry name" value="RIBOc"/>
    <property type="match status" value="1"/>
</dbReference>
<dbReference type="EMBL" id="LJBN01000116">
    <property type="protein sequence ID" value="OOQ89086.1"/>
    <property type="molecule type" value="Genomic_DNA"/>
</dbReference>
<dbReference type="GO" id="GO:0004525">
    <property type="term" value="F:ribonuclease III activity"/>
    <property type="evidence" value="ECO:0007669"/>
    <property type="project" value="InterPro"/>
</dbReference>
<dbReference type="Gene3D" id="1.10.1520.10">
    <property type="entry name" value="Ribonuclease III domain"/>
    <property type="match status" value="1"/>
</dbReference>
<dbReference type="GO" id="GO:0005762">
    <property type="term" value="C:mitochondrial large ribosomal subunit"/>
    <property type="evidence" value="ECO:0007669"/>
    <property type="project" value="InterPro"/>
</dbReference>
<sequence>MASNLSTRAARTACSASKVALRPLATIIPRRTFATGPESSTGEAEQPRWSYTPPRAKAPFSLRLHSKRPFFHVNSDPALLDQFYIRMLGNGGDQVLSDELKWLAVTHKSFDQGRRGFNDRLAFLGKRIVQLQASLALVQNPEAANASTKTDPHGRTPFSHPALDGLRSLSPETKSFLTERSKLAELAQKYEMQNVLRWTPRKVRDCPMIHIFPSTLANFDLPQPDDLKASGLELVLAHTMYAVIGAVSLEKGGHIANKVAQERILEPLGLKTVS</sequence>
<evidence type="ECO:0000313" key="3">
    <source>
        <dbReference type="EMBL" id="OOQ89086.1"/>
    </source>
</evidence>
<dbReference type="FunFam" id="1.10.1520.10:FF:000018">
    <property type="entry name" value="RNase III domain protein"/>
    <property type="match status" value="1"/>
</dbReference>
<accession>A0A1S9RUL8</accession>
<evidence type="ECO:0000256" key="1">
    <source>
        <dbReference type="SAM" id="MobiDB-lite"/>
    </source>
</evidence>
<comment type="caution">
    <text evidence="3">The sequence shown here is derived from an EMBL/GenBank/DDBJ whole genome shotgun (WGS) entry which is preliminary data.</text>
</comment>
<dbReference type="PANTHER" id="PTHR28160:SF1">
    <property type="entry name" value="LARGE RIBOSOMAL SUBUNIT PROTEIN ML57"/>
    <property type="match status" value="1"/>
</dbReference>
<dbReference type="AlphaFoldDB" id="A0A1S9RUL8"/>
<dbReference type="InterPro" id="IPR040030">
    <property type="entry name" value="Ribosomal_mL57"/>
</dbReference>
<evidence type="ECO:0000313" key="4">
    <source>
        <dbReference type="Proteomes" id="UP000190744"/>
    </source>
</evidence>
<dbReference type="GO" id="GO:0006396">
    <property type="term" value="P:RNA processing"/>
    <property type="evidence" value="ECO:0007669"/>
    <property type="project" value="InterPro"/>
</dbReference>
<organism evidence="3 4">
    <name type="scientific">Penicillium brasilianum</name>
    <dbReference type="NCBI Taxonomy" id="104259"/>
    <lineage>
        <taxon>Eukaryota</taxon>
        <taxon>Fungi</taxon>
        <taxon>Dikarya</taxon>
        <taxon>Ascomycota</taxon>
        <taxon>Pezizomycotina</taxon>
        <taxon>Eurotiomycetes</taxon>
        <taxon>Eurotiomycetidae</taxon>
        <taxon>Eurotiales</taxon>
        <taxon>Aspergillaceae</taxon>
        <taxon>Penicillium</taxon>
    </lineage>
</organism>